<dbReference type="AlphaFoldDB" id="A0A846TZ92"/>
<dbReference type="SUPFAM" id="SSF63380">
    <property type="entry name" value="Riboflavin synthase domain-like"/>
    <property type="match status" value="1"/>
</dbReference>
<dbReference type="GO" id="GO:0016020">
    <property type="term" value="C:membrane"/>
    <property type="evidence" value="ECO:0007669"/>
    <property type="project" value="UniProtKB-SubCell"/>
</dbReference>
<evidence type="ECO:0000256" key="13">
    <source>
        <dbReference type="SAM" id="Phobius"/>
    </source>
</evidence>
<keyword evidence="9" id="KW-0560">Oxidoreductase</keyword>
<evidence type="ECO:0000256" key="8">
    <source>
        <dbReference type="ARBA" id="ARBA00022989"/>
    </source>
</evidence>
<protein>
    <recommendedName>
        <fullName evidence="14">FAD-binding FR-type domain-containing protein</fullName>
    </recommendedName>
</protein>
<accession>A0A846TZ92</accession>
<dbReference type="GO" id="GO:0050660">
    <property type="term" value="F:flavin adenine dinucleotide binding"/>
    <property type="evidence" value="ECO:0007669"/>
    <property type="project" value="TreeGrafter"/>
</dbReference>
<dbReference type="InterPro" id="IPR017927">
    <property type="entry name" value="FAD-bd_FR_type"/>
</dbReference>
<dbReference type="InterPro" id="IPR050415">
    <property type="entry name" value="MRET"/>
</dbReference>
<gene>
    <name evidence="15" type="ORF">GTW58_11425</name>
</gene>
<organism evidence="15 16">
    <name type="scientific">Kocuria subflava</name>
    <dbReference type="NCBI Taxonomy" id="1736139"/>
    <lineage>
        <taxon>Bacteria</taxon>
        <taxon>Bacillati</taxon>
        <taxon>Actinomycetota</taxon>
        <taxon>Actinomycetes</taxon>
        <taxon>Micrococcales</taxon>
        <taxon>Micrococcaceae</taxon>
        <taxon>Kocuria</taxon>
    </lineage>
</organism>
<sequence length="480" mass="50502">MSLHQRSAPAAQYLTGSDHLPAPSDSIHARANLGTYRQELAAERGRRQRAVTLWLAGMALVAGVVMAMTVASIFPVAVTAAGILDAVSVVSAAAGTLGILLLVVLAARIPALDRAFGHDGLIAWHKVLGPWSLGLVAVHIAGSVLAVAFAAAGNAVGAAVTFVLSDGDLILALLGSLVFAMGGVTSLSKVRGRLPRSLWWSIHLSLYAGIILAFFHQVTAGGPFISGFAKALWIGLYALVAALVLGFRVIRPVLITMRHGPTVEAVVNESPGVVSVWMRGRNLESLGLEPGQFMTFRFLSPGLMWHARPFSISAVPQAGLMRITVAEAGTATARMRFLRTGTRVAVEGAHGVLTPVQFGADRAVLVGGGVGVAPLVPLAREFAAQGVATDVVYRAPSEERAPLVGELIELHRAGVIRLHLLTGPRIYQPLHAGRLRSLLGDISQAEIYLCGPVGLTNEVRVAARALGTAPDRIHTELFEM</sequence>
<evidence type="ECO:0000256" key="4">
    <source>
        <dbReference type="ARBA" id="ARBA00022692"/>
    </source>
</evidence>
<evidence type="ECO:0000256" key="2">
    <source>
        <dbReference type="ARBA" id="ARBA00004141"/>
    </source>
</evidence>
<dbReference type="GO" id="GO:0046872">
    <property type="term" value="F:metal ion binding"/>
    <property type="evidence" value="ECO:0007669"/>
    <property type="project" value="UniProtKB-KW"/>
</dbReference>
<dbReference type="PANTHER" id="PTHR47354">
    <property type="entry name" value="NADH OXIDOREDUCTASE HCR"/>
    <property type="match status" value="1"/>
</dbReference>
<evidence type="ECO:0000256" key="11">
    <source>
        <dbReference type="ARBA" id="ARBA00023014"/>
    </source>
</evidence>
<comment type="subcellular location">
    <subcellularLocation>
        <location evidence="2">Membrane</location>
        <topology evidence="2">Multi-pass membrane protein</topology>
    </subcellularLocation>
</comment>
<dbReference type="EMBL" id="JAAVUN010000029">
    <property type="protein sequence ID" value="NKE10527.1"/>
    <property type="molecule type" value="Genomic_DNA"/>
</dbReference>
<keyword evidence="16" id="KW-1185">Reference proteome</keyword>
<keyword evidence="7" id="KW-0274">FAD</keyword>
<dbReference type="Pfam" id="PF01794">
    <property type="entry name" value="Ferric_reduct"/>
    <property type="match status" value="1"/>
</dbReference>
<evidence type="ECO:0000256" key="7">
    <source>
        <dbReference type="ARBA" id="ARBA00022827"/>
    </source>
</evidence>
<dbReference type="InterPro" id="IPR039261">
    <property type="entry name" value="FNR_nucleotide-bd"/>
</dbReference>
<feature type="transmembrane region" description="Helical" evidence="13">
    <location>
        <begin position="231"/>
        <end position="250"/>
    </location>
</feature>
<comment type="cofactor">
    <cofactor evidence="1">
        <name>FAD</name>
        <dbReference type="ChEBI" id="CHEBI:57692"/>
    </cofactor>
</comment>
<keyword evidence="11" id="KW-0411">Iron-sulfur</keyword>
<keyword evidence="6" id="KW-0479">Metal-binding</keyword>
<feature type="transmembrane region" description="Helical" evidence="13">
    <location>
        <begin position="199"/>
        <end position="219"/>
    </location>
</feature>
<keyword evidence="5" id="KW-0001">2Fe-2S</keyword>
<dbReference type="RefSeq" id="WP_119933587.1">
    <property type="nucleotide sequence ID" value="NZ_JAAVUN010000029.1"/>
</dbReference>
<evidence type="ECO:0000313" key="16">
    <source>
        <dbReference type="Proteomes" id="UP000521379"/>
    </source>
</evidence>
<keyword evidence="12 13" id="KW-0472">Membrane</keyword>
<evidence type="ECO:0000256" key="5">
    <source>
        <dbReference type="ARBA" id="ARBA00022714"/>
    </source>
</evidence>
<keyword evidence="4 13" id="KW-0812">Transmembrane</keyword>
<feature type="domain" description="FAD-binding FR-type" evidence="14">
    <location>
        <begin position="256"/>
        <end position="356"/>
    </location>
</feature>
<comment type="caution">
    <text evidence="15">The sequence shown here is derived from an EMBL/GenBank/DDBJ whole genome shotgun (WGS) entry which is preliminary data.</text>
</comment>
<dbReference type="SUPFAM" id="SSF52343">
    <property type="entry name" value="Ferredoxin reductase-like, C-terminal NADP-linked domain"/>
    <property type="match status" value="1"/>
</dbReference>
<reference evidence="15 16" key="1">
    <citation type="submission" date="2020-02" db="EMBL/GenBank/DDBJ databases">
        <authorList>
            <person name="Sun Q."/>
        </authorList>
    </citation>
    <scope>NUCLEOTIDE SEQUENCE [LARGE SCALE GENOMIC DNA]</scope>
    <source>
        <strain evidence="15 16">YIM 13062</strain>
    </source>
</reference>
<feature type="transmembrane region" description="Helical" evidence="13">
    <location>
        <begin position="169"/>
        <end position="187"/>
    </location>
</feature>
<dbReference type="PANTHER" id="PTHR47354:SF8">
    <property type="entry name" value="1,2-PHENYLACETYL-COA EPOXIDASE, SUBUNIT E"/>
    <property type="match status" value="1"/>
</dbReference>
<keyword evidence="8 13" id="KW-1133">Transmembrane helix</keyword>
<dbReference type="GO" id="GO:0016491">
    <property type="term" value="F:oxidoreductase activity"/>
    <property type="evidence" value="ECO:0007669"/>
    <property type="project" value="UniProtKB-KW"/>
</dbReference>
<evidence type="ECO:0000256" key="10">
    <source>
        <dbReference type="ARBA" id="ARBA00023004"/>
    </source>
</evidence>
<keyword evidence="10" id="KW-0408">Iron</keyword>
<dbReference type="PRINTS" id="PR00409">
    <property type="entry name" value="PHDIOXRDTASE"/>
</dbReference>
<feature type="transmembrane region" description="Helical" evidence="13">
    <location>
        <begin position="53"/>
        <end position="74"/>
    </location>
</feature>
<dbReference type="Gene3D" id="3.40.50.80">
    <property type="entry name" value="Nucleotide-binding domain of ferredoxin-NADP reductase (FNR) module"/>
    <property type="match status" value="1"/>
</dbReference>
<dbReference type="PROSITE" id="PS51384">
    <property type="entry name" value="FAD_FR"/>
    <property type="match status" value="1"/>
</dbReference>
<feature type="transmembrane region" description="Helical" evidence="13">
    <location>
        <begin position="128"/>
        <end position="149"/>
    </location>
</feature>
<evidence type="ECO:0000256" key="1">
    <source>
        <dbReference type="ARBA" id="ARBA00001974"/>
    </source>
</evidence>
<evidence type="ECO:0000256" key="9">
    <source>
        <dbReference type="ARBA" id="ARBA00023002"/>
    </source>
</evidence>
<dbReference type="Gene3D" id="2.40.30.10">
    <property type="entry name" value="Translation factors"/>
    <property type="match status" value="1"/>
</dbReference>
<dbReference type="GO" id="GO:0051537">
    <property type="term" value="F:2 iron, 2 sulfur cluster binding"/>
    <property type="evidence" value="ECO:0007669"/>
    <property type="project" value="UniProtKB-KW"/>
</dbReference>
<feature type="transmembrane region" description="Helical" evidence="13">
    <location>
        <begin position="86"/>
        <end position="107"/>
    </location>
</feature>
<evidence type="ECO:0000259" key="14">
    <source>
        <dbReference type="PROSITE" id="PS51384"/>
    </source>
</evidence>
<keyword evidence="3" id="KW-0285">Flavoprotein</keyword>
<evidence type="ECO:0000313" key="15">
    <source>
        <dbReference type="EMBL" id="NKE10527.1"/>
    </source>
</evidence>
<proteinExistence type="predicted"/>
<name>A0A846TZ92_9MICC</name>
<evidence type="ECO:0000256" key="3">
    <source>
        <dbReference type="ARBA" id="ARBA00022630"/>
    </source>
</evidence>
<dbReference type="Proteomes" id="UP000521379">
    <property type="component" value="Unassembled WGS sequence"/>
</dbReference>
<evidence type="ECO:0000256" key="12">
    <source>
        <dbReference type="ARBA" id="ARBA00023136"/>
    </source>
</evidence>
<dbReference type="InterPro" id="IPR013130">
    <property type="entry name" value="Fe3_Rdtase_TM_dom"/>
</dbReference>
<dbReference type="InterPro" id="IPR017938">
    <property type="entry name" value="Riboflavin_synthase-like_b-brl"/>
</dbReference>
<evidence type="ECO:0000256" key="6">
    <source>
        <dbReference type="ARBA" id="ARBA00022723"/>
    </source>
</evidence>